<dbReference type="EMBL" id="CP041253">
    <property type="protein sequence ID" value="QDH79481.1"/>
    <property type="molecule type" value="Genomic_DNA"/>
</dbReference>
<dbReference type="GO" id="GO:0006974">
    <property type="term" value="P:DNA damage response"/>
    <property type="evidence" value="ECO:0007669"/>
    <property type="project" value="TreeGrafter"/>
</dbReference>
<dbReference type="InterPro" id="IPR052022">
    <property type="entry name" value="26kDa_periplasmic_antigen"/>
</dbReference>
<dbReference type="RefSeq" id="WP_141614725.1">
    <property type="nucleotide sequence ID" value="NZ_CP041253.1"/>
</dbReference>
<dbReference type="Proteomes" id="UP000316614">
    <property type="component" value="Chromosome"/>
</dbReference>
<dbReference type="OrthoDB" id="838701at2"/>
<protein>
    <submittedName>
        <fullName evidence="1">DUF541 domain-containing protein</fullName>
    </submittedName>
</protein>
<name>A0A514CI28_9BACT</name>
<evidence type="ECO:0000313" key="2">
    <source>
        <dbReference type="Proteomes" id="UP000316614"/>
    </source>
</evidence>
<dbReference type="AlphaFoldDB" id="A0A514CI28"/>
<dbReference type="Gene3D" id="3.30.110.170">
    <property type="entry name" value="Protein of unknown function (DUF541), domain 1"/>
    <property type="match status" value="1"/>
</dbReference>
<dbReference type="PANTHER" id="PTHR34387:SF2">
    <property type="entry name" value="SLR1258 PROTEIN"/>
    <property type="match status" value="1"/>
</dbReference>
<organism evidence="1 2">
    <name type="scientific">Echinicola soli</name>
    <dbReference type="NCBI Taxonomy" id="2591634"/>
    <lineage>
        <taxon>Bacteria</taxon>
        <taxon>Pseudomonadati</taxon>
        <taxon>Bacteroidota</taxon>
        <taxon>Cytophagia</taxon>
        <taxon>Cytophagales</taxon>
        <taxon>Cyclobacteriaceae</taxon>
        <taxon>Echinicola</taxon>
    </lineage>
</organism>
<accession>A0A514CI28</accession>
<keyword evidence="2" id="KW-1185">Reference proteome</keyword>
<proteinExistence type="predicted"/>
<dbReference type="Pfam" id="PF04402">
    <property type="entry name" value="SIMPL"/>
    <property type="match status" value="1"/>
</dbReference>
<gene>
    <name evidence="1" type="ORF">FKX85_10710</name>
</gene>
<dbReference type="PANTHER" id="PTHR34387">
    <property type="entry name" value="SLR1258 PROTEIN"/>
    <property type="match status" value="1"/>
</dbReference>
<dbReference type="Gene3D" id="3.30.70.2970">
    <property type="entry name" value="Protein of unknown function (DUF541), domain 2"/>
    <property type="match status" value="1"/>
</dbReference>
<sequence length="239" mass="26650">MKKTLLIIAVIWAGIISVNAQTKSEKKHIAVTGKSEIAIKPDEAVINVRLENKAMKASEASAMLNKKMSIIENQLKKSKAKDYELNTSNYNVTVNRVYTKGTSKDSGYVASQNIKITLPNPQDDLVKVVELLNENEEIMFDVNFSISEKMTKAYEEQLLEKALQDAREKANLIAKTMSLTGLSVASINYTSNTPITMPQPSQVQYMRMDKSMASEAAPSFSPDEQKLTDEVQVIFSFEN</sequence>
<evidence type="ECO:0000313" key="1">
    <source>
        <dbReference type="EMBL" id="QDH79481.1"/>
    </source>
</evidence>
<reference evidence="1 2" key="1">
    <citation type="submission" date="2019-06" db="EMBL/GenBank/DDBJ databases">
        <title>Echinicola alkalisoli sp. nov. isolated from saline soil.</title>
        <authorList>
            <person name="Sun J.-Q."/>
            <person name="Xu L."/>
        </authorList>
    </citation>
    <scope>NUCLEOTIDE SEQUENCE [LARGE SCALE GENOMIC DNA]</scope>
    <source>
        <strain evidence="1 2">LN3S3</strain>
    </source>
</reference>
<dbReference type="KEGG" id="echi:FKX85_10710"/>
<dbReference type="InterPro" id="IPR007497">
    <property type="entry name" value="SIMPL/DUF541"/>
</dbReference>